<organism evidence="7 8">
    <name type="scientific">candidate division WWE3 bacterium CG_4_9_14_0_2_um_filter_48_10</name>
    <dbReference type="NCBI Taxonomy" id="1975078"/>
    <lineage>
        <taxon>Bacteria</taxon>
        <taxon>Katanobacteria</taxon>
    </lineage>
</organism>
<dbReference type="AlphaFoldDB" id="A0A2M8EK49"/>
<evidence type="ECO:0000256" key="5">
    <source>
        <dbReference type="HAMAP-Rule" id="MF_00081"/>
    </source>
</evidence>
<accession>A0A2M8EK49</accession>
<dbReference type="Gene3D" id="1.10.10.10">
    <property type="entry name" value="Winged helix-like DNA-binding domain superfamily/Winged helix DNA-binding domain"/>
    <property type="match status" value="1"/>
</dbReference>
<dbReference type="GO" id="GO:0045892">
    <property type="term" value="P:negative regulation of DNA-templated transcription"/>
    <property type="evidence" value="ECO:0007669"/>
    <property type="project" value="UniProtKB-UniRule"/>
</dbReference>
<dbReference type="InterPro" id="IPR036390">
    <property type="entry name" value="WH_DNA-bd_sf"/>
</dbReference>
<dbReference type="InterPro" id="IPR002571">
    <property type="entry name" value="HrcA"/>
</dbReference>
<dbReference type="PANTHER" id="PTHR34824:SF1">
    <property type="entry name" value="HEAT-INDUCIBLE TRANSCRIPTION REPRESSOR HRCA"/>
    <property type="match status" value="1"/>
</dbReference>
<protein>
    <recommendedName>
        <fullName evidence="5">Heat-inducible transcription repressor HrcA</fullName>
    </recommendedName>
</protein>
<evidence type="ECO:0000259" key="6">
    <source>
        <dbReference type="Pfam" id="PF01628"/>
    </source>
</evidence>
<comment type="function">
    <text evidence="5">Negative regulator of class I heat shock genes (grpE-dnaK-dnaJ and groELS operons). Prevents heat-shock induction of these operons.</text>
</comment>
<feature type="domain" description="Heat-inducible transcription repressor HrcA C-terminal" evidence="6">
    <location>
        <begin position="80"/>
        <end position="225"/>
    </location>
</feature>
<dbReference type="EMBL" id="PFSK01000010">
    <property type="protein sequence ID" value="PJC23116.1"/>
    <property type="molecule type" value="Genomic_DNA"/>
</dbReference>
<evidence type="ECO:0000313" key="8">
    <source>
        <dbReference type="Proteomes" id="UP000228781"/>
    </source>
</evidence>
<comment type="caution">
    <text evidence="7">The sequence shown here is derived from an EMBL/GenBank/DDBJ whole genome shotgun (WGS) entry which is preliminary data.</text>
</comment>
<gene>
    <name evidence="5" type="primary">hrcA</name>
    <name evidence="7" type="ORF">CO059_00715</name>
</gene>
<keyword evidence="3 5" id="KW-0346">Stress response</keyword>
<evidence type="ECO:0000256" key="3">
    <source>
        <dbReference type="ARBA" id="ARBA00023016"/>
    </source>
</evidence>
<dbReference type="Proteomes" id="UP000228781">
    <property type="component" value="Unassembled WGS sequence"/>
</dbReference>
<comment type="similarity">
    <text evidence="5">Belongs to the HrcA family.</text>
</comment>
<evidence type="ECO:0000256" key="2">
    <source>
        <dbReference type="ARBA" id="ARBA00023015"/>
    </source>
</evidence>
<dbReference type="SUPFAM" id="SSF55781">
    <property type="entry name" value="GAF domain-like"/>
    <property type="match status" value="1"/>
</dbReference>
<dbReference type="InterPro" id="IPR036388">
    <property type="entry name" value="WH-like_DNA-bd_sf"/>
</dbReference>
<dbReference type="SUPFAM" id="SSF46785">
    <property type="entry name" value="Winged helix' DNA-binding domain"/>
    <property type="match status" value="1"/>
</dbReference>
<dbReference type="InterPro" id="IPR021153">
    <property type="entry name" value="HrcA_C"/>
</dbReference>
<sequence>MAELTDRQIKILKALIEAFISGAAPVGSEELVQSAKFDFSPATVRNEMVVLAHEGYIEKPHTSAGRVPTELGVRFYITSLMEKQPLPVLQEVGMKQRLFQYRHSFERLLREAVLTLAEATNYLAAVTTHDGQVFYAGSVNLLEHPEFYDINATRAILRLLDNWDLLHDFFSRAVESEEARVLVGREMGLENLEKAGVVFAHFGSEKRGGVVALIGPYRMNYQAVIPQVQGIATLLNELSQNW</sequence>
<evidence type="ECO:0000313" key="7">
    <source>
        <dbReference type="EMBL" id="PJC23116.1"/>
    </source>
</evidence>
<name>A0A2M8EK49_UNCKA</name>
<dbReference type="PANTHER" id="PTHR34824">
    <property type="entry name" value="HEAT-INDUCIBLE TRANSCRIPTION REPRESSOR HRCA"/>
    <property type="match status" value="1"/>
</dbReference>
<keyword evidence="4 5" id="KW-0804">Transcription</keyword>
<proteinExistence type="inferred from homology"/>
<evidence type="ECO:0000256" key="1">
    <source>
        <dbReference type="ARBA" id="ARBA00022491"/>
    </source>
</evidence>
<dbReference type="Gene3D" id="3.30.450.40">
    <property type="match status" value="1"/>
</dbReference>
<dbReference type="InterPro" id="IPR029016">
    <property type="entry name" value="GAF-like_dom_sf"/>
</dbReference>
<keyword evidence="2 5" id="KW-0805">Transcription regulation</keyword>
<reference evidence="8" key="1">
    <citation type="submission" date="2017-09" db="EMBL/GenBank/DDBJ databases">
        <title>Depth-based differentiation of microbial function through sediment-hosted aquifers and enrichment of novel symbionts in the deep terrestrial subsurface.</title>
        <authorList>
            <person name="Probst A.J."/>
            <person name="Ladd B."/>
            <person name="Jarett J.K."/>
            <person name="Geller-Mcgrath D.E."/>
            <person name="Sieber C.M.K."/>
            <person name="Emerson J.B."/>
            <person name="Anantharaman K."/>
            <person name="Thomas B.C."/>
            <person name="Malmstrom R."/>
            <person name="Stieglmeier M."/>
            <person name="Klingl A."/>
            <person name="Woyke T."/>
            <person name="Ryan C.M."/>
            <person name="Banfield J.F."/>
        </authorList>
    </citation>
    <scope>NUCLEOTIDE SEQUENCE [LARGE SCALE GENOMIC DNA]</scope>
</reference>
<keyword evidence="1 5" id="KW-0678">Repressor</keyword>
<dbReference type="HAMAP" id="MF_00081">
    <property type="entry name" value="HrcA"/>
    <property type="match status" value="1"/>
</dbReference>
<dbReference type="GO" id="GO:0003677">
    <property type="term" value="F:DNA binding"/>
    <property type="evidence" value="ECO:0007669"/>
    <property type="project" value="InterPro"/>
</dbReference>
<dbReference type="Pfam" id="PF01628">
    <property type="entry name" value="HrcA"/>
    <property type="match status" value="1"/>
</dbReference>
<evidence type="ECO:0000256" key="4">
    <source>
        <dbReference type="ARBA" id="ARBA00023163"/>
    </source>
</evidence>